<feature type="non-terminal residue" evidence="1">
    <location>
        <position position="229"/>
    </location>
</feature>
<sequence length="229" mass="24683">MTLAATLLVVATTGSPVQAQENWDMYMTVDNRFDIYFGTSTTTTAAPGGGTNWNIEYYYPAVGQLSTDYLYVATASDHQTAQGFIGTFTNTTTATTINTGNAVWEVFPAGAYAATNSNWPNPWPASTMPTQTEVNTAIAYAEANGLWVTPTAVSGYDNDNSTSIFPNTWEWGSTYSNIQPSASWIWYDSGNDPGIPSRPAPINGFNHDEFLVFRVAGAVPEPATLLVLA</sequence>
<comment type="caution">
    <text evidence="1">The sequence shown here is derived from an EMBL/GenBank/DDBJ whole genome shotgun (WGS) entry which is preliminary data.</text>
</comment>
<dbReference type="EMBL" id="LAZR01039750">
    <property type="protein sequence ID" value="KKL16226.1"/>
    <property type="molecule type" value="Genomic_DNA"/>
</dbReference>
<accession>A0A0F9DEQ9</accession>
<reference evidence="1" key="1">
    <citation type="journal article" date="2015" name="Nature">
        <title>Complex archaea that bridge the gap between prokaryotes and eukaryotes.</title>
        <authorList>
            <person name="Spang A."/>
            <person name="Saw J.H."/>
            <person name="Jorgensen S.L."/>
            <person name="Zaremba-Niedzwiedzka K."/>
            <person name="Martijn J."/>
            <person name="Lind A.E."/>
            <person name="van Eijk R."/>
            <person name="Schleper C."/>
            <person name="Guy L."/>
            <person name="Ettema T.J."/>
        </authorList>
    </citation>
    <scope>NUCLEOTIDE SEQUENCE</scope>
</reference>
<proteinExistence type="predicted"/>
<gene>
    <name evidence="1" type="ORF">LCGC14_2497720</name>
</gene>
<dbReference type="AlphaFoldDB" id="A0A0F9DEQ9"/>
<protein>
    <submittedName>
        <fullName evidence="1">Uncharacterized protein</fullName>
    </submittedName>
</protein>
<organism evidence="1">
    <name type="scientific">marine sediment metagenome</name>
    <dbReference type="NCBI Taxonomy" id="412755"/>
    <lineage>
        <taxon>unclassified sequences</taxon>
        <taxon>metagenomes</taxon>
        <taxon>ecological metagenomes</taxon>
    </lineage>
</organism>
<evidence type="ECO:0000313" key="1">
    <source>
        <dbReference type="EMBL" id="KKL16226.1"/>
    </source>
</evidence>
<name>A0A0F9DEQ9_9ZZZZ</name>